<keyword evidence="2" id="KW-0808">Transferase</keyword>
<dbReference type="EMBL" id="PP542043">
    <property type="protein sequence ID" value="XDO02372.1"/>
    <property type="molecule type" value="Genomic_DNA"/>
</dbReference>
<sequence>MCGISAMIANKTEHNVIQFLLNSLNILQNRGYDSAGICTIKDNSFNLTKYASTQTISAIDKLKSNLNKKIQQI</sequence>
<dbReference type="InterPro" id="IPR017932">
    <property type="entry name" value="GATase_2_dom"/>
</dbReference>
<feature type="domain" description="Glutamine amidotransferase type-2" evidence="1">
    <location>
        <begin position="2"/>
        <end position="73"/>
    </location>
</feature>
<keyword evidence="2" id="KW-0032">Aminotransferase</keyword>
<dbReference type="GO" id="GO:0008483">
    <property type="term" value="F:transaminase activity"/>
    <property type="evidence" value="ECO:0007669"/>
    <property type="project" value="UniProtKB-KW"/>
</dbReference>
<dbReference type="SUPFAM" id="SSF56235">
    <property type="entry name" value="N-terminal nucleophile aminohydrolases (Ntn hydrolases)"/>
    <property type="match status" value="1"/>
</dbReference>
<dbReference type="InterPro" id="IPR029055">
    <property type="entry name" value="Ntn_hydrolases_N"/>
</dbReference>
<accession>A0AB39J9X1</accession>
<dbReference type="Gene3D" id="3.60.20.10">
    <property type="entry name" value="Glutamine Phosphoribosylpyrophosphate, subunit 1, domain 1"/>
    <property type="match status" value="1"/>
</dbReference>
<name>A0AB39J9X1_9VIRU</name>
<proteinExistence type="predicted"/>
<gene>
    <name evidence="2" type="ORF">FloV-SA2_00557</name>
</gene>
<organism evidence="2">
    <name type="scientific">Florenciella sp. virus SA2</name>
    <dbReference type="NCBI Taxonomy" id="3240092"/>
    <lineage>
        <taxon>Viruses</taxon>
    </lineage>
</organism>
<dbReference type="PROSITE" id="PS51278">
    <property type="entry name" value="GATASE_TYPE_2"/>
    <property type="match status" value="1"/>
</dbReference>
<evidence type="ECO:0000259" key="1">
    <source>
        <dbReference type="PROSITE" id="PS51278"/>
    </source>
</evidence>
<evidence type="ECO:0000313" key="2">
    <source>
        <dbReference type="EMBL" id="XDO02372.1"/>
    </source>
</evidence>
<protein>
    <submittedName>
        <fullName evidence="2">Glucosamine--Fructose-6-Phosphate Aminotransferase</fullName>
    </submittedName>
</protein>
<reference evidence="2" key="1">
    <citation type="submission" date="2024-03" db="EMBL/GenBank/DDBJ databases">
        <title>Eukaryotic viruses encode the ribosomal protein eL40.</title>
        <authorList>
            <person name="Thomy J."/>
            <person name="Schvarcz C.R."/>
            <person name="McBeain K.A."/>
            <person name="Edwards K.F."/>
            <person name="Steward G.F."/>
        </authorList>
    </citation>
    <scope>NUCLEOTIDE SEQUENCE</scope>
    <source>
        <strain evidence="2">FloV-SA2</strain>
    </source>
</reference>